<keyword evidence="2 6" id="KW-0637">Prenyltransferase</keyword>
<evidence type="ECO:0000256" key="4">
    <source>
        <dbReference type="ARBA" id="ARBA00022737"/>
    </source>
</evidence>
<evidence type="ECO:0000256" key="7">
    <source>
        <dbReference type="SAM" id="MobiDB-lite"/>
    </source>
</evidence>
<dbReference type="Gene3D" id="1.25.40.120">
    <property type="entry name" value="Protein prenylyltransferase"/>
    <property type="match status" value="2"/>
</dbReference>
<evidence type="ECO:0000256" key="1">
    <source>
        <dbReference type="ARBA" id="ARBA00006734"/>
    </source>
</evidence>
<keyword evidence="9" id="KW-1185">Reference proteome</keyword>
<dbReference type="PANTHER" id="PTHR11129">
    <property type="entry name" value="PROTEIN FARNESYLTRANSFERASE ALPHA SUBUNIT/RAB GERANYLGERANYL TRANSFERASE ALPHA SUBUNIT"/>
    <property type="match status" value="1"/>
</dbReference>
<evidence type="ECO:0000313" key="8">
    <source>
        <dbReference type="EMBL" id="KAK0613905.1"/>
    </source>
</evidence>
<dbReference type="GO" id="GO:0005968">
    <property type="term" value="C:Rab-protein geranylgeranyltransferase complex"/>
    <property type="evidence" value="ECO:0007669"/>
    <property type="project" value="TreeGrafter"/>
</dbReference>
<keyword evidence="3 6" id="KW-0808">Transferase</keyword>
<comment type="similarity">
    <text evidence="1 6">Belongs to the protein prenyltransferase subunit alpha family.</text>
</comment>
<comment type="function">
    <text evidence="6">Catalyzes the transfer of a geranyl-geranyl moiety from geranyl-geranyl pyrophosphate to cysteines occuring in specific C-terminal amino acid sequences.</text>
</comment>
<dbReference type="GO" id="GO:0004663">
    <property type="term" value="F:Rab geranylgeranyltransferase activity"/>
    <property type="evidence" value="ECO:0007669"/>
    <property type="project" value="UniProtKB-UniRule"/>
</dbReference>
<evidence type="ECO:0000256" key="2">
    <source>
        <dbReference type="ARBA" id="ARBA00022602"/>
    </source>
</evidence>
<evidence type="ECO:0000256" key="3">
    <source>
        <dbReference type="ARBA" id="ARBA00022679"/>
    </source>
</evidence>
<evidence type="ECO:0000256" key="5">
    <source>
        <dbReference type="ARBA" id="ARBA00047658"/>
    </source>
</evidence>
<protein>
    <recommendedName>
        <fullName evidence="6">Geranylgeranyl transferase type-2 subunit alpha</fullName>
        <ecNumber evidence="6">2.5.1.60</ecNumber>
    </recommendedName>
    <alternativeName>
        <fullName evidence="6">Geranylgeranyl transferase type II subunit alpha</fullName>
    </alternativeName>
</protein>
<dbReference type="InterPro" id="IPR002088">
    <property type="entry name" value="Prenyl_trans_a"/>
</dbReference>
<comment type="catalytic activity">
    <reaction evidence="5 6">
        <text>geranylgeranyl diphosphate + L-cysteinyl-[protein] = S-geranylgeranyl-L-cysteinyl-[protein] + diphosphate</text>
        <dbReference type="Rhea" id="RHEA:21240"/>
        <dbReference type="Rhea" id="RHEA-COMP:10131"/>
        <dbReference type="Rhea" id="RHEA-COMP:11537"/>
        <dbReference type="ChEBI" id="CHEBI:29950"/>
        <dbReference type="ChEBI" id="CHEBI:33019"/>
        <dbReference type="ChEBI" id="CHEBI:57533"/>
        <dbReference type="ChEBI" id="CHEBI:86021"/>
        <dbReference type="EC" id="2.5.1.60"/>
    </reaction>
</comment>
<evidence type="ECO:0000313" key="9">
    <source>
        <dbReference type="Proteomes" id="UP001175000"/>
    </source>
</evidence>
<evidence type="ECO:0000256" key="6">
    <source>
        <dbReference type="RuleBase" id="RU367120"/>
    </source>
</evidence>
<gene>
    <name evidence="8" type="ORF">B0T14DRAFT_539593</name>
</gene>
<reference evidence="8" key="1">
    <citation type="submission" date="2023-06" db="EMBL/GenBank/DDBJ databases">
        <title>Genome-scale phylogeny and comparative genomics of the fungal order Sordariales.</title>
        <authorList>
            <consortium name="Lawrence Berkeley National Laboratory"/>
            <person name="Hensen N."/>
            <person name="Bonometti L."/>
            <person name="Westerberg I."/>
            <person name="Brannstrom I.O."/>
            <person name="Guillou S."/>
            <person name="Cros-Aarteil S."/>
            <person name="Calhoun S."/>
            <person name="Haridas S."/>
            <person name="Kuo A."/>
            <person name="Mondo S."/>
            <person name="Pangilinan J."/>
            <person name="Riley R."/>
            <person name="Labutti K."/>
            <person name="Andreopoulos B."/>
            <person name="Lipzen A."/>
            <person name="Chen C."/>
            <person name="Yanf M."/>
            <person name="Daum C."/>
            <person name="Ng V."/>
            <person name="Clum A."/>
            <person name="Steindorff A."/>
            <person name="Ohm R."/>
            <person name="Martin F."/>
            <person name="Silar P."/>
            <person name="Natvig D."/>
            <person name="Lalanne C."/>
            <person name="Gautier V."/>
            <person name="Ament-Velasquez S.L."/>
            <person name="Kruys A."/>
            <person name="Hutchinson M.I."/>
            <person name="Powell A.J."/>
            <person name="Barry K."/>
            <person name="Miller A.N."/>
            <person name="Grigoriev I.V."/>
            <person name="Debuchy R."/>
            <person name="Gladieux P."/>
            <person name="Thoren M.H."/>
            <person name="Johannesson H."/>
        </authorList>
    </citation>
    <scope>NUCLEOTIDE SEQUENCE</scope>
    <source>
        <strain evidence="8">CBS 606.72</strain>
    </source>
</reference>
<feature type="region of interest" description="Disordered" evidence="7">
    <location>
        <begin position="1"/>
        <end position="32"/>
    </location>
</feature>
<name>A0AA39WEI8_9PEZI</name>
<comment type="caution">
    <text evidence="8">The sequence shown here is derived from an EMBL/GenBank/DDBJ whole genome shotgun (WGS) entry which is preliminary data.</text>
</comment>
<dbReference type="AlphaFoldDB" id="A0AA39WEI8"/>
<dbReference type="PANTHER" id="PTHR11129:SF2">
    <property type="entry name" value="GERANYLGERANYL TRANSFERASE TYPE-2 SUBUNIT ALPHA"/>
    <property type="match status" value="1"/>
</dbReference>
<keyword evidence="4" id="KW-0677">Repeat</keyword>
<dbReference type="EMBL" id="JAULSU010000006">
    <property type="protein sequence ID" value="KAK0613905.1"/>
    <property type="molecule type" value="Genomic_DNA"/>
</dbReference>
<dbReference type="GO" id="GO:0097354">
    <property type="term" value="P:prenylation"/>
    <property type="evidence" value="ECO:0007669"/>
    <property type="project" value="UniProtKB-UniRule"/>
</dbReference>
<proteinExistence type="inferred from homology"/>
<dbReference type="EC" id="2.5.1.60" evidence="6"/>
<dbReference type="Pfam" id="PF01239">
    <property type="entry name" value="PPTA"/>
    <property type="match status" value="5"/>
</dbReference>
<organism evidence="8 9">
    <name type="scientific">Immersiella caudata</name>
    <dbReference type="NCBI Taxonomy" id="314043"/>
    <lineage>
        <taxon>Eukaryota</taxon>
        <taxon>Fungi</taxon>
        <taxon>Dikarya</taxon>
        <taxon>Ascomycota</taxon>
        <taxon>Pezizomycotina</taxon>
        <taxon>Sordariomycetes</taxon>
        <taxon>Sordariomycetidae</taxon>
        <taxon>Sordariales</taxon>
        <taxon>Lasiosphaeriaceae</taxon>
        <taxon>Immersiella</taxon>
    </lineage>
</organism>
<dbReference type="PROSITE" id="PS51147">
    <property type="entry name" value="PFTA"/>
    <property type="match status" value="4"/>
</dbReference>
<feature type="compositionally biased region" description="Low complexity" evidence="7">
    <location>
        <begin position="88"/>
        <end position="121"/>
    </location>
</feature>
<feature type="region of interest" description="Disordered" evidence="7">
    <location>
        <begin position="86"/>
        <end position="153"/>
    </location>
</feature>
<sequence length="430" mass="49502">MSHSKAPLVSPESRTSRERTAEQKAVEAEKISKYRELEGEVRAAVARKEYSPELFQLTSKLLRTNPEYYTIWNVRRRSLISGLLSKRSAGSSPSKASPSSSPTATTTTPFAASSSSSSTATPPGPESAKIGRSSSTADVSDDPIPANPDAQTAAAEQKDLEVLRSELGFTIPLLMKSPKCYWIWNHRLWILQQAIERLQVVVSRRIWEEELGLVEKMLNKDKRNFHAWGYRRHVVSQLESPSLDGKSMVEAEFEYTTKMIRQDLSNFSAWHRRSKLIPRLLDERHADDMLRKDFLDRELNFIKEKLNVGPEDYSLWYYHQFLVLNLVSYVGHPTIAPRLTLEERTIYITREIDDIKDLLEDYPDYKLIYEALLDYTLSLCQVEGRQPDSVEKEQLVEWLEQLKRLDPMRDGRWTDLEKDCGLIELSFGKN</sequence>
<feature type="compositionally biased region" description="Basic and acidic residues" evidence="7">
    <location>
        <begin position="14"/>
        <end position="32"/>
    </location>
</feature>
<dbReference type="SUPFAM" id="SSF48439">
    <property type="entry name" value="Protein prenylyltransferase"/>
    <property type="match status" value="1"/>
</dbReference>
<accession>A0AA39WEI8</accession>
<dbReference type="Proteomes" id="UP001175000">
    <property type="component" value="Unassembled WGS sequence"/>
</dbReference>